<dbReference type="RefSeq" id="WP_305108643.1">
    <property type="nucleotide sequence ID" value="NZ_JAUTWS010000121.1"/>
</dbReference>
<proteinExistence type="predicted"/>
<evidence type="ECO:0000313" key="1">
    <source>
        <dbReference type="EMBL" id="MDO9713794.1"/>
    </source>
</evidence>
<protein>
    <recommendedName>
        <fullName evidence="3">Prevent-host-death protein</fullName>
    </recommendedName>
</protein>
<keyword evidence="2" id="KW-1185">Reference proteome</keyword>
<organism evidence="1 2">
    <name type="scientific">Paracraurococcus lichenis</name>
    <dbReference type="NCBI Taxonomy" id="3064888"/>
    <lineage>
        <taxon>Bacteria</taxon>
        <taxon>Pseudomonadati</taxon>
        <taxon>Pseudomonadota</taxon>
        <taxon>Alphaproteobacteria</taxon>
        <taxon>Acetobacterales</taxon>
        <taxon>Roseomonadaceae</taxon>
        <taxon>Paracraurococcus</taxon>
    </lineage>
</organism>
<name>A0ABT9EC84_9PROT</name>
<evidence type="ECO:0000313" key="2">
    <source>
        <dbReference type="Proteomes" id="UP001243009"/>
    </source>
</evidence>
<evidence type="ECO:0008006" key="3">
    <source>
        <dbReference type="Google" id="ProtNLM"/>
    </source>
</evidence>
<reference evidence="1 2" key="1">
    <citation type="submission" date="2023-08" db="EMBL/GenBank/DDBJ databases">
        <title>The draft genome sequence of Paracraurococcus sp. LOR1-02.</title>
        <authorList>
            <person name="Kingkaew E."/>
            <person name="Tanasupawat S."/>
        </authorList>
    </citation>
    <scope>NUCLEOTIDE SEQUENCE [LARGE SCALE GENOMIC DNA]</scope>
    <source>
        <strain evidence="1 2">LOR1-02</strain>
    </source>
</reference>
<dbReference type="Proteomes" id="UP001243009">
    <property type="component" value="Unassembled WGS sequence"/>
</dbReference>
<comment type="caution">
    <text evidence="1">The sequence shown here is derived from an EMBL/GenBank/DDBJ whole genome shotgun (WGS) entry which is preliminary data.</text>
</comment>
<dbReference type="EMBL" id="JAUTWS010000121">
    <property type="protein sequence ID" value="MDO9713794.1"/>
    <property type="molecule type" value="Genomic_DNA"/>
</dbReference>
<accession>A0ABT9EC84</accession>
<sequence>MSTDLDRVAVEAEADRLSGVYLHVMLIARAQRLDLLQAGHEAVAKGVITAEDWALVREALGGR</sequence>
<gene>
    <name evidence="1" type="ORF">Q7A36_36125</name>
</gene>